<dbReference type="AlphaFoldDB" id="A0A8S2DG57"/>
<dbReference type="SUPFAM" id="SSF57850">
    <property type="entry name" value="RING/U-box"/>
    <property type="match status" value="1"/>
</dbReference>
<dbReference type="Pfam" id="PF04564">
    <property type="entry name" value="U-box"/>
    <property type="match status" value="1"/>
</dbReference>
<dbReference type="EMBL" id="CAJNOK010003101">
    <property type="protein sequence ID" value="CAF0887990.1"/>
    <property type="molecule type" value="Genomic_DNA"/>
</dbReference>
<dbReference type="Proteomes" id="UP000682733">
    <property type="component" value="Unassembled WGS sequence"/>
</dbReference>
<dbReference type="PROSITE" id="PS51698">
    <property type="entry name" value="U_BOX"/>
    <property type="match status" value="1"/>
</dbReference>
<organism evidence="3 5">
    <name type="scientific">Didymodactylos carnosus</name>
    <dbReference type="NCBI Taxonomy" id="1234261"/>
    <lineage>
        <taxon>Eukaryota</taxon>
        <taxon>Metazoa</taxon>
        <taxon>Spiralia</taxon>
        <taxon>Gnathifera</taxon>
        <taxon>Rotifera</taxon>
        <taxon>Eurotatoria</taxon>
        <taxon>Bdelloidea</taxon>
        <taxon>Philodinida</taxon>
        <taxon>Philodinidae</taxon>
        <taxon>Didymodactylos</taxon>
    </lineage>
</organism>
<evidence type="ECO:0000259" key="2">
    <source>
        <dbReference type="PROSITE" id="PS51698"/>
    </source>
</evidence>
<keyword evidence="1" id="KW-0175">Coiled coil</keyword>
<evidence type="ECO:0000313" key="4">
    <source>
        <dbReference type="EMBL" id="CAF3670670.1"/>
    </source>
</evidence>
<evidence type="ECO:0000256" key="1">
    <source>
        <dbReference type="SAM" id="Coils"/>
    </source>
</evidence>
<feature type="domain" description="U-box" evidence="2">
    <location>
        <begin position="248"/>
        <end position="320"/>
    </location>
</feature>
<dbReference type="Proteomes" id="UP000677228">
    <property type="component" value="Unassembled WGS sequence"/>
</dbReference>
<sequence>MATNQNFDEIYNYAKKNENSDLIYKSLLLQSDVLNFIPKNETFSILHHIVNNANVDLFNKVIAIPNLRFILLTKTLTKPAKDILDISRENSTKSKQHDMMYKTIKRLTELDKFVDYAKCNQTEQCKQMLNLGDSNLVNMKPPYRKYYLIHHLAFANNQREFDELTNAEKCEFDLSLLTNDGKTAGEVAFENNHKDFGTYLEKLSPKMKEIREKKEVQNKNASAEQEKYNEKQEKYIEQHLQNVQSPNNFLALVTCPLTKDLFQEPVICADGFTYEKAAIQHWLNTGHSRSPMTNIELSNTNLIPNLVLKQMLNELREKKA</sequence>
<dbReference type="PANTHER" id="PTHR46573:SF1">
    <property type="entry name" value="WD REPEAT, SAM AND U-BOX DOMAIN-CONTAINING PROTEIN 1"/>
    <property type="match status" value="1"/>
</dbReference>
<proteinExistence type="predicted"/>
<dbReference type="GO" id="GO:0004842">
    <property type="term" value="F:ubiquitin-protein transferase activity"/>
    <property type="evidence" value="ECO:0007669"/>
    <property type="project" value="InterPro"/>
</dbReference>
<dbReference type="InterPro" id="IPR052085">
    <property type="entry name" value="WD-SAM-U-box"/>
</dbReference>
<dbReference type="InterPro" id="IPR013083">
    <property type="entry name" value="Znf_RING/FYVE/PHD"/>
</dbReference>
<name>A0A8S2DG57_9BILA</name>
<evidence type="ECO:0000313" key="5">
    <source>
        <dbReference type="Proteomes" id="UP000677228"/>
    </source>
</evidence>
<dbReference type="CDD" id="cd16655">
    <property type="entry name" value="RING-Ubox_WDSUB1-like"/>
    <property type="match status" value="1"/>
</dbReference>
<gene>
    <name evidence="3" type="ORF">OVA965_LOCUS8974</name>
    <name evidence="4" type="ORF">TMI583_LOCUS8967</name>
</gene>
<reference evidence="3" key="1">
    <citation type="submission" date="2021-02" db="EMBL/GenBank/DDBJ databases">
        <authorList>
            <person name="Nowell W R."/>
        </authorList>
    </citation>
    <scope>NUCLEOTIDE SEQUENCE</scope>
</reference>
<dbReference type="GO" id="GO:0016567">
    <property type="term" value="P:protein ubiquitination"/>
    <property type="evidence" value="ECO:0007669"/>
    <property type="project" value="InterPro"/>
</dbReference>
<feature type="coiled-coil region" evidence="1">
    <location>
        <begin position="206"/>
        <end position="238"/>
    </location>
</feature>
<dbReference type="Gene3D" id="3.30.40.10">
    <property type="entry name" value="Zinc/RING finger domain, C3HC4 (zinc finger)"/>
    <property type="match status" value="1"/>
</dbReference>
<dbReference type="SMART" id="SM00504">
    <property type="entry name" value="Ubox"/>
    <property type="match status" value="1"/>
</dbReference>
<dbReference type="EMBL" id="CAJOBA010003101">
    <property type="protein sequence ID" value="CAF3670670.1"/>
    <property type="molecule type" value="Genomic_DNA"/>
</dbReference>
<dbReference type="PANTHER" id="PTHR46573">
    <property type="entry name" value="WD REPEAT, SAM AND U-BOX DOMAIN-CONTAINING PROTEIN 1"/>
    <property type="match status" value="1"/>
</dbReference>
<dbReference type="InterPro" id="IPR003613">
    <property type="entry name" value="Ubox_domain"/>
</dbReference>
<accession>A0A8S2DG57</accession>
<evidence type="ECO:0000313" key="3">
    <source>
        <dbReference type="EMBL" id="CAF0887990.1"/>
    </source>
</evidence>
<protein>
    <recommendedName>
        <fullName evidence="2">U-box domain-containing protein</fullName>
    </recommendedName>
</protein>
<comment type="caution">
    <text evidence="3">The sequence shown here is derived from an EMBL/GenBank/DDBJ whole genome shotgun (WGS) entry which is preliminary data.</text>
</comment>